<protein>
    <recommendedName>
        <fullName evidence="3">Transposase</fullName>
    </recommendedName>
</protein>
<dbReference type="Proteomes" id="UP001151760">
    <property type="component" value="Unassembled WGS sequence"/>
</dbReference>
<gene>
    <name evidence="1" type="ORF">Tco_0877996</name>
</gene>
<reference evidence="1" key="2">
    <citation type="submission" date="2022-01" db="EMBL/GenBank/DDBJ databases">
        <authorList>
            <person name="Yamashiro T."/>
            <person name="Shiraishi A."/>
            <person name="Satake H."/>
            <person name="Nakayama K."/>
        </authorList>
    </citation>
    <scope>NUCLEOTIDE SEQUENCE</scope>
</reference>
<keyword evidence="2" id="KW-1185">Reference proteome</keyword>
<accession>A0ABQ5BWN3</accession>
<organism evidence="1 2">
    <name type="scientific">Tanacetum coccineum</name>
    <dbReference type="NCBI Taxonomy" id="301880"/>
    <lineage>
        <taxon>Eukaryota</taxon>
        <taxon>Viridiplantae</taxon>
        <taxon>Streptophyta</taxon>
        <taxon>Embryophyta</taxon>
        <taxon>Tracheophyta</taxon>
        <taxon>Spermatophyta</taxon>
        <taxon>Magnoliopsida</taxon>
        <taxon>eudicotyledons</taxon>
        <taxon>Gunneridae</taxon>
        <taxon>Pentapetalae</taxon>
        <taxon>asterids</taxon>
        <taxon>campanulids</taxon>
        <taxon>Asterales</taxon>
        <taxon>Asteraceae</taxon>
        <taxon>Asteroideae</taxon>
        <taxon>Anthemideae</taxon>
        <taxon>Anthemidinae</taxon>
        <taxon>Tanacetum</taxon>
    </lineage>
</organism>
<dbReference type="EMBL" id="BQNB010013705">
    <property type="protein sequence ID" value="GJT19290.1"/>
    <property type="molecule type" value="Genomic_DNA"/>
</dbReference>
<dbReference type="PANTHER" id="PTHR31973">
    <property type="entry name" value="POLYPROTEIN, PUTATIVE-RELATED"/>
    <property type="match status" value="1"/>
</dbReference>
<name>A0ABQ5BWN3_9ASTR</name>
<dbReference type="PANTHER" id="PTHR31973:SF190">
    <property type="entry name" value="MULE TRANSPOSASE DOMAIN-CONTAINING PROTEIN"/>
    <property type="match status" value="1"/>
</dbReference>
<evidence type="ECO:0008006" key="3">
    <source>
        <dbReference type="Google" id="ProtNLM"/>
    </source>
</evidence>
<sequence length="73" mass="7893">MPSAGPWPGQILTAVGVDANNGIYPVAYAIVEAESKALLVWVLNLLEEDPWYRSCNTTPKLGTRKVNMGCSSK</sequence>
<evidence type="ECO:0000313" key="1">
    <source>
        <dbReference type="EMBL" id="GJT19290.1"/>
    </source>
</evidence>
<comment type="caution">
    <text evidence="1">The sequence shown here is derived from an EMBL/GenBank/DDBJ whole genome shotgun (WGS) entry which is preliminary data.</text>
</comment>
<proteinExistence type="predicted"/>
<evidence type="ECO:0000313" key="2">
    <source>
        <dbReference type="Proteomes" id="UP001151760"/>
    </source>
</evidence>
<reference evidence="1" key="1">
    <citation type="journal article" date="2022" name="Int. J. Mol. Sci.">
        <title>Draft Genome of Tanacetum Coccineum: Genomic Comparison of Closely Related Tanacetum-Family Plants.</title>
        <authorList>
            <person name="Yamashiro T."/>
            <person name="Shiraishi A."/>
            <person name="Nakayama K."/>
            <person name="Satake H."/>
        </authorList>
    </citation>
    <scope>NUCLEOTIDE SEQUENCE</scope>
</reference>